<proteinExistence type="predicted"/>
<dbReference type="EMBL" id="JARQBN010000008">
    <property type="protein sequence ID" value="MDT2828028.1"/>
    <property type="molecule type" value="Genomic_DNA"/>
</dbReference>
<evidence type="ECO:0000313" key="3">
    <source>
        <dbReference type="Proteomes" id="UP001265301"/>
    </source>
</evidence>
<evidence type="ECO:0000256" key="1">
    <source>
        <dbReference type="SAM" id="Phobius"/>
    </source>
</evidence>
<name>A0ABU3FQV8_9ENTE</name>
<comment type="caution">
    <text evidence="2">The sequence shown here is derived from an EMBL/GenBank/DDBJ whole genome shotgun (WGS) entry which is preliminary data.</text>
</comment>
<reference evidence="2 3" key="1">
    <citation type="submission" date="2023-03" db="EMBL/GenBank/DDBJ databases">
        <authorList>
            <person name="Shen W."/>
            <person name="Cai J."/>
        </authorList>
    </citation>
    <scope>NUCLEOTIDE SEQUENCE [LARGE SCALE GENOMIC DNA]</scope>
    <source>
        <strain evidence="2 3">B101</strain>
    </source>
</reference>
<dbReference type="RefSeq" id="WP_311818952.1">
    <property type="nucleotide sequence ID" value="NZ_JARQBN010000008.1"/>
</dbReference>
<keyword evidence="1" id="KW-0812">Transmembrane</keyword>
<feature type="transmembrane region" description="Helical" evidence="1">
    <location>
        <begin position="126"/>
        <end position="151"/>
    </location>
</feature>
<dbReference type="Proteomes" id="UP001265301">
    <property type="component" value="Unassembled WGS sequence"/>
</dbReference>
<evidence type="ECO:0000313" key="2">
    <source>
        <dbReference type="EMBL" id="MDT2828028.1"/>
    </source>
</evidence>
<accession>A0ABU3FQV8</accession>
<feature type="transmembrane region" description="Helical" evidence="1">
    <location>
        <begin position="94"/>
        <end position="114"/>
    </location>
</feature>
<feature type="transmembrane region" description="Helical" evidence="1">
    <location>
        <begin position="12"/>
        <end position="30"/>
    </location>
</feature>
<keyword evidence="1" id="KW-0472">Membrane</keyword>
<sequence>MEKHLKKAKTWNMILIILGLLSIVTGVIGLPKSLNPKFSDYKVMGDYGQQMFDYLNNPLVKTISILSLVISIVLVIFYFMANKKLADQVAPTKIPYYINIGWSIFGAIIGFIMQPKMEVEGMNFSLVMMIVGIVFQLIFLLPAILVIVHLFKAEPEE</sequence>
<keyword evidence="3" id="KW-1185">Reference proteome</keyword>
<gene>
    <name evidence="2" type="ORF">P7H59_06095</name>
</gene>
<organism evidence="2 3">
    <name type="scientific">Enterococcus viikkiensis</name>
    <dbReference type="NCBI Taxonomy" id="930854"/>
    <lineage>
        <taxon>Bacteria</taxon>
        <taxon>Bacillati</taxon>
        <taxon>Bacillota</taxon>
        <taxon>Bacilli</taxon>
        <taxon>Lactobacillales</taxon>
        <taxon>Enterococcaceae</taxon>
        <taxon>Enterococcus</taxon>
    </lineage>
</organism>
<keyword evidence="1" id="KW-1133">Transmembrane helix</keyword>
<feature type="transmembrane region" description="Helical" evidence="1">
    <location>
        <begin position="63"/>
        <end position="82"/>
    </location>
</feature>
<protein>
    <recommendedName>
        <fullName evidence="4">DUF1648 domain-containing protein</fullName>
    </recommendedName>
</protein>
<evidence type="ECO:0008006" key="4">
    <source>
        <dbReference type="Google" id="ProtNLM"/>
    </source>
</evidence>